<comment type="caution">
    <text evidence="1">The sequence shown here is derived from an EMBL/GenBank/DDBJ whole genome shotgun (WGS) entry which is preliminary data.</text>
</comment>
<evidence type="ECO:0000313" key="2">
    <source>
        <dbReference type="Proteomes" id="UP000320888"/>
    </source>
</evidence>
<dbReference type="RefSeq" id="WP_143941312.1">
    <property type="nucleotide sequence ID" value="NZ_VKLS01000031.1"/>
</dbReference>
<name>A0A553ZPD2_9ACTN</name>
<dbReference type="EMBL" id="VKLS01000031">
    <property type="protein sequence ID" value="TSB43321.1"/>
    <property type="molecule type" value="Genomic_DNA"/>
</dbReference>
<sequence length="74" mass="7817">MRTTTNADAWPEGVIARYLTLGGATVDVTPHPRYRAPATAECHGCGQMAYAERDLDGWAVKHAAVCTLPCSAAA</sequence>
<reference evidence="1 2" key="1">
    <citation type="submission" date="2019-07" db="EMBL/GenBank/DDBJ databases">
        <title>Draft genome for Streptomyces benahoarensis MZ03-48.</title>
        <authorList>
            <person name="Gonzalez-Pimentel J.L."/>
        </authorList>
    </citation>
    <scope>NUCLEOTIDE SEQUENCE [LARGE SCALE GENOMIC DNA]</scope>
    <source>
        <strain evidence="1 2">MZ03-48</strain>
    </source>
</reference>
<keyword evidence="2" id="KW-1185">Reference proteome</keyword>
<organism evidence="1 2">
    <name type="scientific">Streptomyces benahoarensis</name>
    <dbReference type="NCBI Taxonomy" id="2595054"/>
    <lineage>
        <taxon>Bacteria</taxon>
        <taxon>Bacillati</taxon>
        <taxon>Actinomycetota</taxon>
        <taxon>Actinomycetes</taxon>
        <taxon>Kitasatosporales</taxon>
        <taxon>Streptomycetaceae</taxon>
        <taxon>Streptomyces</taxon>
    </lineage>
</organism>
<accession>A0A553ZPD2</accession>
<dbReference type="Proteomes" id="UP000320888">
    <property type="component" value="Unassembled WGS sequence"/>
</dbReference>
<protein>
    <submittedName>
        <fullName evidence="1">Uncharacterized protein</fullName>
    </submittedName>
</protein>
<proteinExistence type="predicted"/>
<gene>
    <name evidence="1" type="ORF">FNZ23_05195</name>
</gene>
<evidence type="ECO:0000313" key="1">
    <source>
        <dbReference type="EMBL" id="TSB43321.1"/>
    </source>
</evidence>
<dbReference type="AlphaFoldDB" id="A0A553ZPD2"/>
<dbReference type="OrthoDB" id="3542740at2"/>